<keyword evidence="2" id="KW-0040">ANK repeat</keyword>
<dbReference type="InterPro" id="IPR036770">
    <property type="entry name" value="Ankyrin_rpt-contain_sf"/>
</dbReference>
<dbReference type="SMART" id="SM00248">
    <property type="entry name" value="ANK"/>
    <property type="match status" value="12"/>
</dbReference>
<dbReference type="PANTHER" id="PTHR44207">
    <property type="entry name" value="SURFACE ANTIGEN BSPA-LIKE-RELATED"/>
    <property type="match status" value="1"/>
</dbReference>
<evidence type="ECO:0000313" key="3">
    <source>
        <dbReference type="EMBL" id="BCS82539.1"/>
    </source>
</evidence>
<organism evidence="3 4">
    <name type="scientific">Cotonvirus japonicus</name>
    <dbReference type="NCBI Taxonomy" id="2811091"/>
    <lineage>
        <taxon>Viruses</taxon>
        <taxon>Varidnaviria</taxon>
        <taxon>Bamfordvirae</taxon>
        <taxon>Nucleocytoviricota</taxon>
        <taxon>Megaviricetes</taxon>
        <taxon>Imitervirales</taxon>
        <taxon>Mimiviridae</taxon>
        <taxon>Megamimivirinae</taxon>
        <taxon>Cotonvirus</taxon>
        <taxon>Cotonvirus japonicum</taxon>
    </lineage>
</organism>
<dbReference type="RefSeq" id="YP_010841147.1">
    <property type="nucleotide sequence ID" value="NC_079139.1"/>
</dbReference>
<evidence type="ECO:0000313" key="4">
    <source>
        <dbReference type="Proteomes" id="UP001321479"/>
    </source>
</evidence>
<dbReference type="GeneID" id="80557744"/>
<evidence type="ECO:0000256" key="2">
    <source>
        <dbReference type="ARBA" id="ARBA00023043"/>
    </source>
</evidence>
<sequence>MYYAYVPETTKLDLTTNKLPKECDRIMKIQDLFSYKSWNSCYTRNDYILKLSLDTSNPNLKITKLSDNTWMTNYVIIHEIYPMNDLNTFVTLIQGGANLKLTKLFDWGCSYDFLDLIKFLHSYGITIENKDENCNGLWVSIICDNINILTYILDHNDYFCYNIENAIHSTCSRFNIDLFKFITKYIEINKVEINYTDKLKNDLYWSYRQGNYEFCILLEDFMINNNIYTDSHKYLYAAVEGKNLDLVKHIINKINYDQKRLNKAINIAIYNSTIEIIKYLIDLGAIISNIHNYFDKFVFYQNGRKYESIFFPIIKYMVELGACVHNNFTIENAAKTNNFVIVKYLIQQGANYENNKNLVLGRAVYYNQLDFVTYIISLGCDLNNCKKSLLKICVVRNNLKMLNYLISVGLLDNNFQALYEAIKCGKIDFIEKLISYHENINTKKILKLAAKNNHWEVIQFLFQKNILHHDYEFYDEILEIALNNKNFETFEYLVNEHQNRECDSPMYKIIMNLILDPINIYQYISNLNFQEILLVTDFIFYKNNIKMLDLLIELFDSPEYNSHILYSSIYYPDILEYLLETKHFDIYITRDIIEHSKYKYYISSTRLLLIHGNTD</sequence>
<dbReference type="Pfam" id="PF12796">
    <property type="entry name" value="Ank_2"/>
    <property type="match status" value="1"/>
</dbReference>
<dbReference type="EMBL" id="AP024483">
    <property type="protein sequence ID" value="BCS82539.1"/>
    <property type="molecule type" value="Genomic_DNA"/>
</dbReference>
<keyword evidence="1" id="KW-0677">Repeat</keyword>
<dbReference type="InterPro" id="IPR002110">
    <property type="entry name" value="Ankyrin_rpt"/>
</dbReference>
<dbReference type="PANTHER" id="PTHR44207:SF2">
    <property type="entry name" value="REPEAT PROTEIN, PUTATIVE-RELATED"/>
    <property type="match status" value="1"/>
</dbReference>
<dbReference type="Gene3D" id="1.25.40.20">
    <property type="entry name" value="Ankyrin repeat-containing domain"/>
    <property type="match status" value="3"/>
</dbReference>
<proteinExistence type="predicted"/>
<evidence type="ECO:0000256" key="1">
    <source>
        <dbReference type="ARBA" id="ARBA00022737"/>
    </source>
</evidence>
<dbReference type="Proteomes" id="UP001321479">
    <property type="component" value="Segment"/>
</dbReference>
<accession>A0ABM7NQU4</accession>
<reference evidence="3 4" key="1">
    <citation type="submission" date="2021-02" db="EMBL/GenBank/DDBJ databases">
        <title>Cotonvirus japonicus, which uses Golgi apparatus of host cells for its virion factory, phylogenetically links tailed tupanvirus and icosahedral mimivirus.</title>
        <authorList>
            <person name="Takahashi H."/>
            <person name="Fukaya S."/>
            <person name="Song C."/>
            <person name="Murata K."/>
            <person name="Takemura M."/>
        </authorList>
    </citation>
    <scope>NUCLEOTIDE SEQUENCE [LARGE SCALE GENOMIC DNA]</scope>
</reference>
<dbReference type="SUPFAM" id="SSF48403">
    <property type="entry name" value="Ankyrin repeat"/>
    <property type="match status" value="2"/>
</dbReference>
<name>A0ABM7NQU4_9VIRU</name>
<keyword evidence="4" id="KW-1185">Reference proteome</keyword>
<protein>
    <submittedName>
        <fullName evidence="3">Ankyrin repeat protein</fullName>
    </submittedName>
</protein>